<proteinExistence type="predicted"/>
<evidence type="ECO:0000256" key="1">
    <source>
        <dbReference type="ARBA" id="ARBA00001954"/>
    </source>
</evidence>
<dbReference type="KEGG" id="bstg:WT74_26315"/>
<organism evidence="3">
    <name type="scientific">Burkholderia stagnalis</name>
    <dbReference type="NCBI Taxonomy" id="1503054"/>
    <lineage>
        <taxon>Bacteria</taxon>
        <taxon>Pseudomonadati</taxon>
        <taxon>Pseudomonadota</taxon>
        <taxon>Betaproteobacteria</taxon>
        <taxon>Burkholderiales</taxon>
        <taxon>Burkholderiaceae</taxon>
        <taxon>Burkholderia</taxon>
        <taxon>Burkholderia cepacia complex</taxon>
    </lineage>
</organism>
<evidence type="ECO:0000313" key="3">
    <source>
        <dbReference type="EMBL" id="KWA59157.1"/>
    </source>
</evidence>
<dbReference type="STRING" id="1503054.WT74_26315"/>
<dbReference type="Gene3D" id="2.60.120.620">
    <property type="entry name" value="q2cbj1_9rhob like domain"/>
    <property type="match status" value="1"/>
</dbReference>
<sequence>MVDAKEVRERFFRDGFYGPFVVYPPDTAKSMLASIRRQSQDMSRAIFQNSCNYDRHFDIDELAAHVENEVIISHARAILGDDLLCWRSEYFPKFPGAKGTEWHQVERFQYTTGSPQLQPVDGQPGDVPFELTVWTAFTESTIDNGCMKFLPGSHRTKYFDESIEPTTGRNQRYDPISADETAFFGYNFSEFKVDPDWAPDESEACSMEMKPGEAVMFMAKCVHGSHPNITKNKTRFAFTTRYVSPDVLVYPGQDTFVEHGGFFDLGQYGVVHVSGKDTFQHNRTRHSTNTGYRFRPAAARAGTGSGQ</sequence>
<dbReference type="GO" id="GO:0005506">
    <property type="term" value="F:iron ion binding"/>
    <property type="evidence" value="ECO:0007669"/>
    <property type="project" value="UniProtKB-ARBA"/>
</dbReference>
<accession>A0A108GW51</accession>
<dbReference type="EMBL" id="VZOK01000009">
    <property type="protein sequence ID" value="KAB0639561.1"/>
    <property type="molecule type" value="Genomic_DNA"/>
</dbReference>
<gene>
    <name evidence="2" type="ORF">F7R25_08075</name>
    <name evidence="3" type="ORF">WT44_23900</name>
</gene>
<dbReference type="GO" id="GO:0016706">
    <property type="term" value="F:2-oxoglutarate-dependent dioxygenase activity"/>
    <property type="evidence" value="ECO:0007669"/>
    <property type="project" value="UniProtKB-ARBA"/>
</dbReference>
<evidence type="ECO:0000313" key="2">
    <source>
        <dbReference type="EMBL" id="KAB0639561.1"/>
    </source>
</evidence>
<dbReference type="InterPro" id="IPR008775">
    <property type="entry name" value="Phytyl_CoA_dOase-like"/>
</dbReference>
<protein>
    <submittedName>
        <fullName evidence="3">Chemotaxis protein CheX</fullName>
    </submittedName>
    <submittedName>
        <fullName evidence="2">Chlorinating enzyme</fullName>
    </submittedName>
</protein>
<comment type="caution">
    <text evidence="3">The sequence shown here is derived from an EMBL/GenBank/DDBJ whole genome shotgun (WGS) entry which is preliminary data.</text>
</comment>
<reference evidence="2 5" key="2">
    <citation type="submission" date="2019-09" db="EMBL/GenBank/DDBJ databases">
        <title>Draft genome sequences of 48 bacterial type strains from the CCUG.</title>
        <authorList>
            <person name="Tunovic T."/>
            <person name="Pineiro-Iglesias B."/>
            <person name="Unosson C."/>
            <person name="Inganas E."/>
            <person name="Ohlen M."/>
            <person name="Cardew S."/>
            <person name="Jensie-Markopoulos S."/>
            <person name="Salva-Serra F."/>
            <person name="Jaen-Luchoro D."/>
            <person name="Karlsson R."/>
            <person name="Svensson-Stadler L."/>
            <person name="Chun J."/>
            <person name="Moore E."/>
        </authorList>
    </citation>
    <scope>NUCLEOTIDE SEQUENCE [LARGE SCALE GENOMIC DNA]</scope>
    <source>
        <strain evidence="2 5">CCUG 65686</strain>
    </source>
</reference>
<dbReference type="PANTHER" id="PTHR20883:SF48">
    <property type="entry name" value="ECTOINE DIOXYGENASE"/>
    <property type="match status" value="1"/>
</dbReference>
<dbReference type="Proteomes" id="UP000068603">
    <property type="component" value="Unassembled WGS sequence"/>
</dbReference>
<dbReference type="AlphaFoldDB" id="A0A108GW51"/>
<dbReference type="PANTHER" id="PTHR20883">
    <property type="entry name" value="PHYTANOYL-COA DIOXYGENASE DOMAIN CONTAINING 1"/>
    <property type="match status" value="1"/>
</dbReference>
<dbReference type="InterPro" id="IPR010092">
    <property type="entry name" value="Chlorin_enz"/>
</dbReference>
<name>A0A108GW51_9BURK</name>
<dbReference type="NCBIfam" id="TIGR01762">
    <property type="entry name" value="chlorin-enz"/>
    <property type="match status" value="1"/>
</dbReference>
<dbReference type="EMBL" id="LPHB01000056">
    <property type="protein sequence ID" value="KWA59157.1"/>
    <property type="molecule type" value="Genomic_DNA"/>
</dbReference>
<evidence type="ECO:0000313" key="5">
    <source>
        <dbReference type="Proteomes" id="UP000473470"/>
    </source>
</evidence>
<evidence type="ECO:0000313" key="4">
    <source>
        <dbReference type="Proteomes" id="UP000068603"/>
    </source>
</evidence>
<comment type="cofactor">
    <cofactor evidence="1">
        <name>Fe(2+)</name>
        <dbReference type="ChEBI" id="CHEBI:29033"/>
    </cofactor>
</comment>
<dbReference type="Proteomes" id="UP000473470">
    <property type="component" value="Unassembled WGS sequence"/>
</dbReference>
<dbReference type="SUPFAM" id="SSF51197">
    <property type="entry name" value="Clavaminate synthase-like"/>
    <property type="match status" value="1"/>
</dbReference>
<dbReference type="RefSeq" id="WP_059566734.1">
    <property type="nucleotide sequence ID" value="NZ_CABVPM010000019.1"/>
</dbReference>
<reference evidence="3 4" key="1">
    <citation type="submission" date="2015-11" db="EMBL/GenBank/DDBJ databases">
        <title>Expanding the genomic diversity of Burkholderia species for the development of highly accurate diagnostics.</title>
        <authorList>
            <person name="Sahl J."/>
            <person name="Keim P."/>
            <person name="Wagner D."/>
        </authorList>
    </citation>
    <scope>NUCLEOTIDE SEQUENCE [LARGE SCALE GENOMIC DNA]</scope>
    <source>
        <strain evidence="3 4">MSMB1960WGS</strain>
    </source>
</reference>
<dbReference type="Pfam" id="PF05721">
    <property type="entry name" value="PhyH"/>
    <property type="match status" value="1"/>
</dbReference>